<evidence type="ECO:0000259" key="1">
    <source>
        <dbReference type="Pfam" id="PF13966"/>
    </source>
</evidence>
<dbReference type="Proteomes" id="UP000596661">
    <property type="component" value="Chromosome 3"/>
</dbReference>
<dbReference type="EnsemblPlants" id="evm.model.03.347">
    <property type="protein sequence ID" value="cds.evm.model.03.347"/>
    <property type="gene ID" value="evm.TU.03.347"/>
</dbReference>
<reference evidence="2" key="1">
    <citation type="submission" date="2018-11" db="EMBL/GenBank/DDBJ databases">
        <authorList>
            <person name="Grassa J C."/>
        </authorList>
    </citation>
    <scope>NUCLEOTIDE SEQUENCE [LARGE SCALE GENOMIC DNA]</scope>
</reference>
<evidence type="ECO:0000313" key="3">
    <source>
        <dbReference type="Proteomes" id="UP000596661"/>
    </source>
</evidence>
<reference evidence="2" key="2">
    <citation type="submission" date="2021-03" db="UniProtKB">
        <authorList>
            <consortium name="EnsemblPlants"/>
        </authorList>
    </citation>
    <scope>IDENTIFICATION</scope>
</reference>
<dbReference type="InterPro" id="IPR026960">
    <property type="entry name" value="RVT-Znf"/>
</dbReference>
<dbReference type="PANTHER" id="PTHR33116:SF84">
    <property type="entry name" value="RNA-DIRECTED DNA POLYMERASE"/>
    <property type="match status" value="1"/>
</dbReference>
<dbReference type="EMBL" id="UZAU01000251">
    <property type="status" value="NOT_ANNOTATED_CDS"/>
    <property type="molecule type" value="Genomic_DNA"/>
</dbReference>
<dbReference type="Gramene" id="evm.model.03.347">
    <property type="protein sequence ID" value="cds.evm.model.03.347"/>
    <property type="gene ID" value="evm.TU.03.347"/>
</dbReference>
<feature type="domain" description="Reverse transcriptase zinc-binding" evidence="1">
    <location>
        <begin position="85"/>
        <end position="167"/>
    </location>
</feature>
<protein>
    <recommendedName>
        <fullName evidence="1">Reverse transcriptase zinc-binding domain-containing protein</fullName>
    </recommendedName>
</protein>
<dbReference type="Pfam" id="PF13966">
    <property type="entry name" value="zf-RVT"/>
    <property type="match status" value="1"/>
</dbReference>
<organism evidence="2 3">
    <name type="scientific">Cannabis sativa</name>
    <name type="common">Hemp</name>
    <name type="synonym">Marijuana</name>
    <dbReference type="NCBI Taxonomy" id="3483"/>
    <lineage>
        <taxon>Eukaryota</taxon>
        <taxon>Viridiplantae</taxon>
        <taxon>Streptophyta</taxon>
        <taxon>Embryophyta</taxon>
        <taxon>Tracheophyta</taxon>
        <taxon>Spermatophyta</taxon>
        <taxon>Magnoliopsida</taxon>
        <taxon>eudicotyledons</taxon>
        <taxon>Gunneridae</taxon>
        <taxon>Pentapetalae</taxon>
        <taxon>rosids</taxon>
        <taxon>fabids</taxon>
        <taxon>Rosales</taxon>
        <taxon>Cannabaceae</taxon>
        <taxon>Cannabis</taxon>
    </lineage>
</organism>
<dbReference type="AlphaFoldDB" id="A0A803P8N4"/>
<evidence type="ECO:0000313" key="2">
    <source>
        <dbReference type="EnsemblPlants" id="cds.evm.model.03.347"/>
    </source>
</evidence>
<proteinExistence type="predicted"/>
<dbReference type="PANTHER" id="PTHR33116">
    <property type="entry name" value="REVERSE TRANSCRIPTASE ZINC-BINDING DOMAIN-CONTAINING PROTEIN-RELATED-RELATED"/>
    <property type="match status" value="1"/>
</dbReference>
<name>A0A803P8N4_CANSA</name>
<sequence length="266" mass="31448">MPLCFNFVRRSCGYHCRGGARLCCRGRTGSALWWSMSEWNLVVVSENWWSYKSPDQGSWYWSRLVTLKDQFIEIIAGQYTSIQPYCVAKGYHLLWPNLEKVTWSQQVWGRLNTPKYSFITWIAIQNRLKTRDMLLQMGISGEDQCVLCCQHRETSCHLFFECSVAAECLKALKDWLQWHATTVSLSRLIRWIGRAKMSKFKKQVLAASTTCLVHVLWRVRNSRLWEDSHEGTDCLIQKIKHTVKQRITQCWPRKVKERDKEWFQSL</sequence>
<keyword evidence="3" id="KW-1185">Reference proteome</keyword>
<accession>A0A803P8N4</accession>